<reference evidence="2 3" key="1">
    <citation type="submission" date="2016-10" db="EMBL/GenBank/DDBJ databases">
        <authorList>
            <person name="Varghese N."/>
            <person name="Submissions S."/>
        </authorList>
    </citation>
    <scope>NUCLEOTIDE SEQUENCE [LARGE SCALE GENOMIC DNA]</scope>
    <source>
        <strain evidence="2 3">CIP 109853</strain>
    </source>
</reference>
<dbReference type="EMBL" id="FOFP01000029">
    <property type="protein sequence ID" value="SER43713.1"/>
    <property type="molecule type" value="Genomic_DNA"/>
</dbReference>
<organism evidence="2 3">
    <name type="scientific">Pseudomonas cuatrocienegasensis</name>
    <dbReference type="NCBI Taxonomy" id="543360"/>
    <lineage>
        <taxon>Bacteria</taxon>
        <taxon>Pseudomonadati</taxon>
        <taxon>Pseudomonadota</taxon>
        <taxon>Gammaproteobacteria</taxon>
        <taxon>Pseudomonadales</taxon>
        <taxon>Pseudomonadaceae</taxon>
        <taxon>Pseudomonas</taxon>
    </lineage>
</organism>
<protein>
    <recommendedName>
        <fullName evidence="4">Lipoprotein</fullName>
    </recommendedName>
</protein>
<evidence type="ECO:0008006" key="4">
    <source>
        <dbReference type="Google" id="ProtNLM"/>
    </source>
</evidence>
<feature type="region of interest" description="Disordered" evidence="1">
    <location>
        <begin position="267"/>
        <end position="293"/>
    </location>
</feature>
<keyword evidence="3" id="KW-1185">Reference proteome</keyword>
<proteinExistence type="predicted"/>
<dbReference type="RefSeq" id="WP_069521756.1">
    <property type="nucleotide sequence ID" value="NZ_FOFP01000029.1"/>
</dbReference>
<evidence type="ECO:0000256" key="1">
    <source>
        <dbReference type="SAM" id="MobiDB-lite"/>
    </source>
</evidence>
<evidence type="ECO:0000313" key="2">
    <source>
        <dbReference type="EMBL" id="SER43713.1"/>
    </source>
</evidence>
<accession>A0ABY1BRD2</accession>
<sequence length="293" mass="31755">MQKLIVVAFFLLSGCQAVTDKINEHNMDMVRSSTQSSELVTAKTAEAEDFDTLLDAPIADKAERNKAQSKLLAKSEVNCSRFIEETHFKRAITTFGYSTYSNIASTAAAIVSGRAGQNLAGVSSVLGFMGDTLNQEMYSGILMPALTREISDQRTAMFKDITARQAKEITDYPYPLAVMDAIRYHNLCSIPFALVGLVNKTNTVQQVDYSAAISNMDSEIEKQSALLKDAALGLSPSERTAVRQQILDLTKRREILTVSLPQAQSTQAKPAVTVDPAGAAVDPIDAPLTADPQ</sequence>
<dbReference type="PROSITE" id="PS51257">
    <property type="entry name" value="PROKAR_LIPOPROTEIN"/>
    <property type="match status" value="1"/>
</dbReference>
<name>A0ABY1BRD2_9PSED</name>
<evidence type="ECO:0000313" key="3">
    <source>
        <dbReference type="Proteomes" id="UP000198512"/>
    </source>
</evidence>
<comment type="caution">
    <text evidence="2">The sequence shown here is derived from an EMBL/GenBank/DDBJ whole genome shotgun (WGS) entry which is preliminary data.</text>
</comment>
<gene>
    <name evidence="2" type="ORF">SAMN05216600_12941</name>
</gene>
<dbReference type="Proteomes" id="UP000198512">
    <property type="component" value="Unassembled WGS sequence"/>
</dbReference>